<dbReference type="AlphaFoldDB" id="A0ABD2ZIN7"/>
<protein>
    <submittedName>
        <fullName evidence="1">Uncharacterized protein</fullName>
    </submittedName>
</protein>
<gene>
    <name evidence="1" type="ORF">ACH5RR_021812</name>
</gene>
<dbReference type="EMBL" id="JBJUIK010000009">
    <property type="protein sequence ID" value="KAL3519223.1"/>
    <property type="molecule type" value="Genomic_DNA"/>
</dbReference>
<evidence type="ECO:0000313" key="2">
    <source>
        <dbReference type="Proteomes" id="UP001630127"/>
    </source>
</evidence>
<reference evidence="1 2" key="1">
    <citation type="submission" date="2024-11" db="EMBL/GenBank/DDBJ databases">
        <title>A near-complete genome assembly of Cinchona calisaya.</title>
        <authorList>
            <person name="Lian D.C."/>
            <person name="Zhao X.W."/>
            <person name="Wei L."/>
        </authorList>
    </citation>
    <scope>NUCLEOTIDE SEQUENCE [LARGE SCALE GENOMIC DNA]</scope>
    <source>
        <tissue evidence="1">Nenye</tissue>
    </source>
</reference>
<organism evidence="1 2">
    <name type="scientific">Cinchona calisaya</name>
    <dbReference type="NCBI Taxonomy" id="153742"/>
    <lineage>
        <taxon>Eukaryota</taxon>
        <taxon>Viridiplantae</taxon>
        <taxon>Streptophyta</taxon>
        <taxon>Embryophyta</taxon>
        <taxon>Tracheophyta</taxon>
        <taxon>Spermatophyta</taxon>
        <taxon>Magnoliopsida</taxon>
        <taxon>eudicotyledons</taxon>
        <taxon>Gunneridae</taxon>
        <taxon>Pentapetalae</taxon>
        <taxon>asterids</taxon>
        <taxon>lamiids</taxon>
        <taxon>Gentianales</taxon>
        <taxon>Rubiaceae</taxon>
        <taxon>Cinchonoideae</taxon>
        <taxon>Cinchoneae</taxon>
        <taxon>Cinchona</taxon>
    </lineage>
</organism>
<evidence type="ECO:0000313" key="1">
    <source>
        <dbReference type="EMBL" id="KAL3519223.1"/>
    </source>
</evidence>
<sequence length="184" mass="20774">MDIKVPARVIEANAVQIPIVDTKQDFGPFQSDLSSPARGMGYGSRRDKKEQGEVFRTKTKEDVDTIVIEAIPKVDSPPRKHDGLKAFLDNLEPVGFEKATKRLGDAKAWFPCVLLTIKFEFFNLVGVKSITFPLVIGEFLDQEDVRSISSKSSDMEGEEWTLVTRRIFRSSPKPNKSLTRRKMV</sequence>
<proteinExistence type="predicted"/>
<dbReference type="Proteomes" id="UP001630127">
    <property type="component" value="Unassembled WGS sequence"/>
</dbReference>
<accession>A0ABD2ZIN7</accession>
<keyword evidence="2" id="KW-1185">Reference proteome</keyword>
<name>A0ABD2ZIN7_9GENT</name>
<comment type="caution">
    <text evidence="1">The sequence shown here is derived from an EMBL/GenBank/DDBJ whole genome shotgun (WGS) entry which is preliminary data.</text>
</comment>